<dbReference type="EMBL" id="HAEI01014977">
    <property type="protein sequence ID" value="SBS17446.1"/>
    <property type="molecule type" value="Transcribed_RNA"/>
</dbReference>
<reference evidence="2" key="1">
    <citation type="submission" date="2016-05" db="EMBL/GenBank/DDBJ databases">
        <authorList>
            <person name="Lavstsen T."/>
            <person name="Jespersen J.S."/>
        </authorList>
    </citation>
    <scope>NUCLEOTIDE SEQUENCE</scope>
    <source>
        <tissue evidence="2">Brain</tissue>
    </source>
</reference>
<feature type="region of interest" description="Disordered" evidence="1">
    <location>
        <begin position="1"/>
        <end position="24"/>
    </location>
</feature>
<protein>
    <submittedName>
        <fullName evidence="2">WAS/WASL interacting protein family, member 3</fullName>
    </submittedName>
</protein>
<reference evidence="2" key="2">
    <citation type="submission" date="2016-06" db="EMBL/GenBank/DDBJ databases">
        <title>The genome of a short-lived fish provides insights into sex chromosome evolution and the genetic control of aging.</title>
        <authorList>
            <person name="Reichwald K."/>
            <person name="Felder M."/>
            <person name="Petzold A."/>
            <person name="Koch P."/>
            <person name="Groth M."/>
            <person name="Platzer M."/>
        </authorList>
    </citation>
    <scope>NUCLEOTIDE SEQUENCE</scope>
    <source>
        <tissue evidence="2">Brain</tissue>
    </source>
</reference>
<accession>A0A1A8SGI4</accession>
<gene>
    <name evidence="2" type="primary">WIPF3</name>
</gene>
<sequence length="24" mass="2548">MTEQPSVTSDAESTTRAAVPEQPD</sequence>
<name>A0A1A8SGI4_9TELE</name>
<organism evidence="2">
    <name type="scientific">Nothobranchius rachovii</name>
    <name type="common">bluefin notho</name>
    <dbReference type="NCBI Taxonomy" id="451742"/>
    <lineage>
        <taxon>Eukaryota</taxon>
        <taxon>Metazoa</taxon>
        <taxon>Chordata</taxon>
        <taxon>Craniata</taxon>
        <taxon>Vertebrata</taxon>
        <taxon>Euteleostomi</taxon>
        <taxon>Actinopterygii</taxon>
        <taxon>Neopterygii</taxon>
        <taxon>Teleostei</taxon>
        <taxon>Neoteleostei</taxon>
        <taxon>Acanthomorphata</taxon>
        <taxon>Ovalentaria</taxon>
        <taxon>Atherinomorphae</taxon>
        <taxon>Cyprinodontiformes</taxon>
        <taxon>Nothobranchiidae</taxon>
        <taxon>Nothobranchius</taxon>
    </lineage>
</organism>
<feature type="compositionally biased region" description="Polar residues" evidence="1">
    <location>
        <begin position="1"/>
        <end position="16"/>
    </location>
</feature>
<evidence type="ECO:0000313" key="2">
    <source>
        <dbReference type="EMBL" id="SBS17446.1"/>
    </source>
</evidence>
<proteinExistence type="predicted"/>
<evidence type="ECO:0000256" key="1">
    <source>
        <dbReference type="SAM" id="MobiDB-lite"/>
    </source>
</evidence>
<dbReference type="AlphaFoldDB" id="A0A1A8SGI4"/>